<keyword evidence="4" id="KW-0813">Transport</keyword>
<keyword evidence="10" id="KW-1185">Reference proteome</keyword>
<evidence type="ECO:0000256" key="2">
    <source>
        <dbReference type="ARBA" id="ARBA00004496"/>
    </source>
</evidence>
<evidence type="ECO:0000313" key="10">
    <source>
        <dbReference type="Proteomes" id="UP000245119"/>
    </source>
</evidence>
<dbReference type="InterPro" id="IPR044189">
    <property type="entry name" value="XPO4/7-like"/>
</dbReference>
<dbReference type="InterPro" id="IPR016024">
    <property type="entry name" value="ARM-type_fold"/>
</dbReference>
<keyword evidence="5" id="KW-0963">Cytoplasm</keyword>
<keyword evidence="6" id="KW-0653">Protein transport</keyword>
<name>A0A2T7NRD2_POMCA</name>
<comment type="similarity">
    <text evidence="3">Belongs to the exportin family.</text>
</comment>
<dbReference type="OrthoDB" id="5548448at2759"/>
<evidence type="ECO:0000256" key="4">
    <source>
        <dbReference type="ARBA" id="ARBA00022448"/>
    </source>
</evidence>
<proteinExistence type="inferred from homology"/>
<dbReference type="PANTHER" id="PTHR12596">
    <property type="entry name" value="EXPORTIN 4,7-RELATED"/>
    <property type="match status" value="1"/>
</dbReference>
<dbReference type="PANTHER" id="PTHR12596:SF1">
    <property type="entry name" value="EXPORTIN-4"/>
    <property type="match status" value="1"/>
</dbReference>
<comment type="subcellular location">
    <subcellularLocation>
        <location evidence="2">Cytoplasm</location>
    </subcellularLocation>
    <subcellularLocation>
        <location evidence="1">Nucleus</location>
    </subcellularLocation>
</comment>
<organism evidence="9 10">
    <name type="scientific">Pomacea canaliculata</name>
    <name type="common">Golden apple snail</name>
    <dbReference type="NCBI Taxonomy" id="400727"/>
    <lineage>
        <taxon>Eukaryota</taxon>
        <taxon>Metazoa</taxon>
        <taxon>Spiralia</taxon>
        <taxon>Lophotrochozoa</taxon>
        <taxon>Mollusca</taxon>
        <taxon>Gastropoda</taxon>
        <taxon>Caenogastropoda</taxon>
        <taxon>Architaenioglossa</taxon>
        <taxon>Ampullarioidea</taxon>
        <taxon>Ampullariidae</taxon>
        <taxon>Pomacea</taxon>
    </lineage>
</organism>
<accession>A0A2T7NRD2</accession>
<dbReference type="Gene3D" id="1.25.10.10">
    <property type="entry name" value="Leucine-rich Repeat Variant"/>
    <property type="match status" value="1"/>
</dbReference>
<dbReference type="Proteomes" id="UP000245119">
    <property type="component" value="Linkage Group LG10"/>
</dbReference>
<dbReference type="SUPFAM" id="SSF48371">
    <property type="entry name" value="ARM repeat"/>
    <property type="match status" value="1"/>
</dbReference>
<dbReference type="GO" id="GO:0005049">
    <property type="term" value="F:nuclear export signal receptor activity"/>
    <property type="evidence" value="ECO:0007669"/>
    <property type="project" value="InterPro"/>
</dbReference>
<dbReference type="AlphaFoldDB" id="A0A2T7NRD2"/>
<protein>
    <recommendedName>
        <fullName evidence="8">Exportin-4</fullName>
    </recommendedName>
</protein>
<keyword evidence="7" id="KW-0539">Nucleus</keyword>
<dbReference type="GO" id="GO:0005643">
    <property type="term" value="C:nuclear pore"/>
    <property type="evidence" value="ECO:0007669"/>
    <property type="project" value="TreeGrafter"/>
</dbReference>
<gene>
    <name evidence="9" type="ORF">C0Q70_17000</name>
</gene>
<evidence type="ECO:0000256" key="1">
    <source>
        <dbReference type="ARBA" id="ARBA00004123"/>
    </source>
</evidence>
<reference evidence="9 10" key="1">
    <citation type="submission" date="2018-04" db="EMBL/GenBank/DDBJ databases">
        <title>The genome of golden apple snail Pomacea canaliculata provides insight into stress tolerance and invasive adaptation.</title>
        <authorList>
            <person name="Liu C."/>
            <person name="Liu B."/>
            <person name="Ren Y."/>
            <person name="Zhang Y."/>
            <person name="Wang H."/>
            <person name="Li S."/>
            <person name="Jiang F."/>
            <person name="Yin L."/>
            <person name="Zhang G."/>
            <person name="Qian W."/>
            <person name="Fan W."/>
        </authorList>
    </citation>
    <scope>NUCLEOTIDE SEQUENCE [LARGE SCALE GENOMIC DNA]</scope>
    <source>
        <strain evidence="9">SZHN2017</strain>
        <tissue evidence="9">Muscle</tissue>
    </source>
</reference>
<dbReference type="STRING" id="400727.A0A2T7NRD2"/>
<evidence type="ECO:0000313" key="9">
    <source>
        <dbReference type="EMBL" id="PVD23727.1"/>
    </source>
</evidence>
<sequence length="635" mass="71168">MQQKREARKSESPDDMSTLNSLQEDLHWTLLVTAHILTEGTDGETPLIPASVMEYSIAQAKSVDLQLTLQLLMASAQPFGATSDHQASADKVICLISSILHLCEVETRAMDAKLSFCLSPQVAATAMWALTRWAAAYLLPNENYYAQMSETFSSAFGQDSDSGRWIVDFLLQKIAFNLQIWNGEPQVMADSLQLFVTMVDNKTRAQFVSESQHIMRLAQLAADKRGAVGLLSSSSQRLLTKSLVLAGSGMKDGNRQEEFWKYVLQTTRDSFYHIVNAEGFTTHGFSSTKKEELSQLLDSMIGMAQGTRVDICEHIFAFMHPLLVDAVKLLEVYHNYEEMVLLILELFSEVVQHHLCYLGETSSKKLCDVSLSVIQTYSKFNLGRKCRATEDEEDARFSNISIVMDLLMNLLAKDFIDFGPVDEAGMPQNGGQLEAAEVVLYGLEIVVPLMSSELLKFPSLCLQYFKLITFLAEIHPEKFCQLPPGLFENIVASIKLGLTSFGPDITKLCMESLGCLAAYVFQEGSSADQMQQVLAHFLEMVFHLLLLESFDMSLMDTASTTFFCLICCNQDVYRQLVNKLLEQDHLATCQQQLLEAFMALTPASLPLAITRNSKVMFRQNFDHFLSKVRGFLCVR</sequence>
<dbReference type="GO" id="GO:0006611">
    <property type="term" value="P:protein export from nucleus"/>
    <property type="evidence" value="ECO:0007669"/>
    <property type="project" value="TreeGrafter"/>
</dbReference>
<comment type="caution">
    <text evidence="9">The sequence shown here is derived from an EMBL/GenBank/DDBJ whole genome shotgun (WGS) entry which is preliminary data.</text>
</comment>
<dbReference type="GO" id="GO:0005737">
    <property type="term" value="C:cytoplasm"/>
    <property type="evidence" value="ECO:0007669"/>
    <property type="project" value="UniProtKB-SubCell"/>
</dbReference>
<evidence type="ECO:0000256" key="3">
    <source>
        <dbReference type="ARBA" id="ARBA00009466"/>
    </source>
</evidence>
<evidence type="ECO:0000256" key="7">
    <source>
        <dbReference type="ARBA" id="ARBA00023242"/>
    </source>
</evidence>
<evidence type="ECO:0000256" key="8">
    <source>
        <dbReference type="ARBA" id="ARBA00040444"/>
    </source>
</evidence>
<evidence type="ECO:0000256" key="6">
    <source>
        <dbReference type="ARBA" id="ARBA00022927"/>
    </source>
</evidence>
<dbReference type="EMBL" id="PZQS01000010">
    <property type="protein sequence ID" value="PVD23727.1"/>
    <property type="molecule type" value="Genomic_DNA"/>
</dbReference>
<evidence type="ECO:0000256" key="5">
    <source>
        <dbReference type="ARBA" id="ARBA00022490"/>
    </source>
</evidence>
<dbReference type="InterPro" id="IPR011989">
    <property type="entry name" value="ARM-like"/>
</dbReference>